<evidence type="ECO:0000256" key="1">
    <source>
        <dbReference type="SAM" id="MobiDB-lite"/>
    </source>
</evidence>
<evidence type="ECO:0000313" key="2">
    <source>
        <dbReference type="EMBL" id="CAA9390789.1"/>
    </source>
</evidence>
<sequence length="46" mass="4892">MRCSTRITSSALAVALRAGARRSLLPRPQAPPRRREHSPASGPAPS</sequence>
<feature type="region of interest" description="Disordered" evidence="1">
    <location>
        <begin position="20"/>
        <end position="46"/>
    </location>
</feature>
<gene>
    <name evidence="2" type="ORF">AVDCRST_MAG06-1569</name>
</gene>
<dbReference type="EMBL" id="CADCUP010000108">
    <property type="protein sequence ID" value="CAA9390789.1"/>
    <property type="molecule type" value="Genomic_DNA"/>
</dbReference>
<organism evidence="2">
    <name type="scientific">uncultured Nocardioides sp</name>
    <dbReference type="NCBI Taxonomy" id="198441"/>
    <lineage>
        <taxon>Bacteria</taxon>
        <taxon>Bacillati</taxon>
        <taxon>Actinomycetota</taxon>
        <taxon>Actinomycetes</taxon>
        <taxon>Propionibacteriales</taxon>
        <taxon>Nocardioidaceae</taxon>
        <taxon>Nocardioides</taxon>
        <taxon>environmental samples</taxon>
    </lineage>
</organism>
<reference evidence="2" key="1">
    <citation type="submission" date="2020-02" db="EMBL/GenBank/DDBJ databases">
        <authorList>
            <person name="Meier V. D."/>
        </authorList>
    </citation>
    <scope>NUCLEOTIDE SEQUENCE</scope>
    <source>
        <strain evidence="2">AVDCRST_MAG06</strain>
    </source>
</reference>
<accession>A0A6J4NT05</accession>
<protein>
    <submittedName>
        <fullName evidence="2">Uncharacterized protein</fullName>
    </submittedName>
</protein>
<dbReference type="AlphaFoldDB" id="A0A6J4NT05"/>
<proteinExistence type="predicted"/>
<name>A0A6J4NT05_9ACTN</name>